<dbReference type="AlphaFoldDB" id="A0A667YTZ3"/>
<dbReference type="Ensembl" id="ENSMMDT00005032092.1">
    <property type="protein sequence ID" value="ENSMMDP00005031377.1"/>
    <property type="gene ID" value="ENSMMDG00005014810.1"/>
</dbReference>
<keyword evidence="3" id="KW-1185">Reference proteome</keyword>
<reference evidence="2" key="1">
    <citation type="submission" date="2019-06" db="EMBL/GenBank/DDBJ databases">
        <authorList>
            <consortium name="Wellcome Sanger Institute Data Sharing"/>
        </authorList>
    </citation>
    <scope>NUCLEOTIDE SEQUENCE [LARGE SCALE GENOMIC DNA]</scope>
</reference>
<accession>A0A667YTZ3</accession>
<reference evidence="2" key="3">
    <citation type="submission" date="2025-09" db="UniProtKB">
        <authorList>
            <consortium name="Ensembl"/>
        </authorList>
    </citation>
    <scope>IDENTIFICATION</scope>
</reference>
<proteinExistence type="predicted"/>
<evidence type="ECO:0008006" key="4">
    <source>
        <dbReference type="Google" id="ProtNLM"/>
    </source>
</evidence>
<organism evidence="2 3">
    <name type="scientific">Myripristis murdjan</name>
    <name type="common">pinecone soldierfish</name>
    <dbReference type="NCBI Taxonomy" id="586833"/>
    <lineage>
        <taxon>Eukaryota</taxon>
        <taxon>Metazoa</taxon>
        <taxon>Chordata</taxon>
        <taxon>Craniata</taxon>
        <taxon>Vertebrata</taxon>
        <taxon>Euteleostomi</taxon>
        <taxon>Actinopterygii</taxon>
        <taxon>Neopterygii</taxon>
        <taxon>Teleostei</taxon>
        <taxon>Neoteleostei</taxon>
        <taxon>Acanthomorphata</taxon>
        <taxon>Holocentriformes</taxon>
        <taxon>Holocentridae</taxon>
        <taxon>Myripristis</taxon>
    </lineage>
</organism>
<evidence type="ECO:0000256" key="1">
    <source>
        <dbReference type="SAM" id="SignalP"/>
    </source>
</evidence>
<name>A0A667YTZ3_9TELE</name>
<feature type="chain" id="PRO_5025598206" description="Secreted protein" evidence="1">
    <location>
        <begin position="29"/>
        <end position="80"/>
    </location>
</feature>
<dbReference type="Proteomes" id="UP000472263">
    <property type="component" value="Chromosome 13"/>
</dbReference>
<keyword evidence="1" id="KW-0732">Signal</keyword>
<dbReference type="InParanoid" id="A0A667YTZ3"/>
<dbReference type="GeneTree" id="ENSGT00940000178382"/>
<evidence type="ECO:0000313" key="2">
    <source>
        <dbReference type="Ensembl" id="ENSMMDP00005031377.1"/>
    </source>
</evidence>
<sequence length="80" mass="9750">MGRRDVKYLLRILLTAVLKCITVRWLKPDPPSYNGWIQKIWDIYQMEQITYSLRLQKSVFIKRWKPLLLLQESVHHCHRS</sequence>
<reference evidence="2" key="2">
    <citation type="submission" date="2025-08" db="UniProtKB">
        <authorList>
            <consortium name="Ensembl"/>
        </authorList>
    </citation>
    <scope>IDENTIFICATION</scope>
</reference>
<protein>
    <recommendedName>
        <fullName evidence="4">Secreted protein</fullName>
    </recommendedName>
</protein>
<feature type="signal peptide" evidence="1">
    <location>
        <begin position="1"/>
        <end position="28"/>
    </location>
</feature>
<evidence type="ECO:0000313" key="3">
    <source>
        <dbReference type="Proteomes" id="UP000472263"/>
    </source>
</evidence>